<dbReference type="PANTHER" id="PTHR31585:SF5">
    <property type="entry name" value="RNA-BINDING S4 DOMAIN-CONTAINING PROTEIN"/>
    <property type="match status" value="1"/>
</dbReference>
<evidence type="ECO:0008006" key="9">
    <source>
        <dbReference type="Google" id="ProtNLM"/>
    </source>
</evidence>
<accession>A0A0P1ANH3</accession>
<name>A0A0P1ANH3_PLAHL</name>
<sequence>MDDQHFGELVEDGFPNFRPIRLYDSHVDTINDSLTLSQSRMDPLSDFDTLSSQQLDEIDAEGFAQDLDHMTSDTNSLSSHQDRIFALDDVTFYYRALGSLRSELVPIKLFDRWHLGLAISVVASGFTASILCAGYRPLLLATMNHDFNGKYSHNTALLNWGVIFSVLLGLFSDCVPFCGTRRKAYIVLGWIVSTLSFGSVSAIYVWEFSTHEVSDAIFGRLVEFFSILGSISLQFSWVTALALVVGFGQREAISERGGLASSILIFWQLGALTANIGVAEFQTKLTLLNTSTLILIISVTVLPFVLWFLYEDDEQGSTATLTASTKQLGVVPALHTGILHLWEICQEIVTHRVLLFLLLYGMLLHLHNPNIDETLANWSEFPPSDYVKNPWVLVIMTGGTIFALMYAKLRLLRTAWRHLALYGIGIIVFTAVVQATVIATDTVRTKWFYALSSIFRIWPTSWLLLFTVLTTTEIAHVGCEGVTMGFVLSGQAIGTTVMNGFVEWINYPSILTHEDSHSTRTRILFGTIAYATVNLIAIPFVFLLPSSKLETQQLRAFGGHDKRGAILVVVLFLLFLVLVILANIL</sequence>
<dbReference type="OrthoDB" id="164313at2759"/>
<dbReference type="AlphaFoldDB" id="A0A0P1ANH3"/>
<dbReference type="GO" id="GO:0016020">
    <property type="term" value="C:membrane"/>
    <property type="evidence" value="ECO:0007669"/>
    <property type="project" value="UniProtKB-SubCell"/>
</dbReference>
<feature type="transmembrane region" description="Helical" evidence="6">
    <location>
        <begin position="157"/>
        <end position="178"/>
    </location>
</feature>
<feature type="transmembrane region" description="Helical" evidence="6">
    <location>
        <begin position="115"/>
        <end position="137"/>
    </location>
</feature>
<dbReference type="GeneID" id="36408095"/>
<feature type="transmembrane region" description="Helical" evidence="6">
    <location>
        <begin position="224"/>
        <end position="247"/>
    </location>
</feature>
<evidence type="ECO:0000256" key="3">
    <source>
        <dbReference type="ARBA" id="ARBA00022692"/>
    </source>
</evidence>
<feature type="transmembrane region" description="Helical" evidence="6">
    <location>
        <begin position="565"/>
        <end position="584"/>
    </location>
</feature>
<evidence type="ECO:0000256" key="6">
    <source>
        <dbReference type="SAM" id="Phobius"/>
    </source>
</evidence>
<feature type="transmembrane region" description="Helical" evidence="6">
    <location>
        <begin position="259"/>
        <end position="279"/>
    </location>
</feature>
<dbReference type="InterPro" id="IPR039309">
    <property type="entry name" value="BT1"/>
</dbReference>
<keyword evidence="2" id="KW-0813">Transport</keyword>
<feature type="transmembrane region" description="Helical" evidence="6">
    <location>
        <begin position="446"/>
        <end position="469"/>
    </location>
</feature>
<keyword evidence="3 6" id="KW-0812">Transmembrane</keyword>
<feature type="transmembrane region" description="Helical" evidence="6">
    <location>
        <begin position="291"/>
        <end position="310"/>
    </location>
</feature>
<feature type="transmembrane region" description="Helical" evidence="6">
    <location>
        <begin position="391"/>
        <end position="407"/>
    </location>
</feature>
<dbReference type="PANTHER" id="PTHR31585">
    <property type="entry name" value="FOLATE-BIOPTERIN TRANSPORTER 1, CHLOROPLASTIC"/>
    <property type="match status" value="1"/>
</dbReference>
<dbReference type="RefSeq" id="XP_024579162.1">
    <property type="nucleotide sequence ID" value="XM_024728712.1"/>
</dbReference>
<keyword evidence="5 6" id="KW-0472">Membrane</keyword>
<evidence type="ECO:0000256" key="5">
    <source>
        <dbReference type="ARBA" id="ARBA00023136"/>
    </source>
</evidence>
<reference evidence="8" key="1">
    <citation type="submission" date="2014-09" db="EMBL/GenBank/DDBJ databases">
        <authorList>
            <person name="Sharma Rahul"/>
            <person name="Thines Marco"/>
        </authorList>
    </citation>
    <scope>NUCLEOTIDE SEQUENCE [LARGE SCALE GENOMIC DNA]</scope>
</reference>
<evidence type="ECO:0000256" key="2">
    <source>
        <dbReference type="ARBA" id="ARBA00022448"/>
    </source>
</evidence>
<evidence type="ECO:0000313" key="8">
    <source>
        <dbReference type="Proteomes" id="UP000054928"/>
    </source>
</evidence>
<organism evidence="7 8">
    <name type="scientific">Plasmopara halstedii</name>
    <name type="common">Downy mildew of sunflower</name>
    <dbReference type="NCBI Taxonomy" id="4781"/>
    <lineage>
        <taxon>Eukaryota</taxon>
        <taxon>Sar</taxon>
        <taxon>Stramenopiles</taxon>
        <taxon>Oomycota</taxon>
        <taxon>Peronosporomycetes</taxon>
        <taxon>Peronosporales</taxon>
        <taxon>Peronosporaceae</taxon>
        <taxon>Plasmopara</taxon>
    </lineage>
</organism>
<feature type="transmembrane region" description="Helical" evidence="6">
    <location>
        <begin position="522"/>
        <end position="544"/>
    </location>
</feature>
<dbReference type="Pfam" id="PF03092">
    <property type="entry name" value="BT1"/>
    <property type="match status" value="1"/>
</dbReference>
<evidence type="ECO:0000256" key="4">
    <source>
        <dbReference type="ARBA" id="ARBA00022989"/>
    </source>
</evidence>
<proteinExistence type="predicted"/>
<protein>
    <recommendedName>
        <fullName evidence="9">Major facilitator superfamily domain, general substrate transporter</fullName>
    </recommendedName>
</protein>
<keyword evidence="8" id="KW-1185">Reference proteome</keyword>
<feature type="transmembrane region" description="Helical" evidence="6">
    <location>
        <begin position="481"/>
        <end position="502"/>
    </location>
</feature>
<keyword evidence="4 6" id="KW-1133">Transmembrane helix</keyword>
<evidence type="ECO:0000313" key="7">
    <source>
        <dbReference type="EMBL" id="CEG42793.1"/>
    </source>
</evidence>
<evidence type="ECO:0000256" key="1">
    <source>
        <dbReference type="ARBA" id="ARBA00004141"/>
    </source>
</evidence>
<dbReference type="OMA" id="WEVCQEK"/>
<feature type="transmembrane region" description="Helical" evidence="6">
    <location>
        <begin position="419"/>
        <end position="440"/>
    </location>
</feature>
<feature type="transmembrane region" description="Helical" evidence="6">
    <location>
        <begin position="353"/>
        <end position="371"/>
    </location>
</feature>
<comment type="subcellular location">
    <subcellularLocation>
        <location evidence="1">Membrane</location>
        <topology evidence="1">Multi-pass membrane protein</topology>
    </subcellularLocation>
</comment>
<dbReference type="EMBL" id="CCYD01000645">
    <property type="protein sequence ID" value="CEG42793.1"/>
    <property type="molecule type" value="Genomic_DNA"/>
</dbReference>
<feature type="transmembrane region" description="Helical" evidence="6">
    <location>
        <begin position="185"/>
        <end position="204"/>
    </location>
</feature>
<dbReference type="Proteomes" id="UP000054928">
    <property type="component" value="Unassembled WGS sequence"/>
</dbReference>